<proteinExistence type="predicted"/>
<evidence type="ECO:0000313" key="1">
    <source>
        <dbReference type="EMBL" id="MXQ96413.1"/>
    </source>
</evidence>
<comment type="caution">
    <text evidence="1">The sequence shown here is derived from an EMBL/GenBank/DDBJ whole genome shotgun (WGS) entry which is preliminary data.</text>
</comment>
<dbReference type="EMBL" id="VBQZ03000162">
    <property type="protein sequence ID" value="MXQ96413.1"/>
    <property type="molecule type" value="Genomic_DNA"/>
</dbReference>
<gene>
    <name evidence="1" type="ORF">E5288_WYG017225</name>
</gene>
<protein>
    <submittedName>
        <fullName evidence="1">Uncharacterized protein</fullName>
    </submittedName>
</protein>
<organism evidence="1 2">
    <name type="scientific">Bos mutus</name>
    <name type="common">wild yak</name>
    <dbReference type="NCBI Taxonomy" id="72004"/>
    <lineage>
        <taxon>Eukaryota</taxon>
        <taxon>Metazoa</taxon>
        <taxon>Chordata</taxon>
        <taxon>Craniata</taxon>
        <taxon>Vertebrata</taxon>
        <taxon>Euteleostomi</taxon>
        <taxon>Mammalia</taxon>
        <taxon>Eutheria</taxon>
        <taxon>Laurasiatheria</taxon>
        <taxon>Artiodactyla</taxon>
        <taxon>Ruminantia</taxon>
        <taxon>Pecora</taxon>
        <taxon>Bovidae</taxon>
        <taxon>Bovinae</taxon>
        <taxon>Bos</taxon>
    </lineage>
</organism>
<reference evidence="1" key="1">
    <citation type="submission" date="2019-10" db="EMBL/GenBank/DDBJ databases">
        <title>The sequence and de novo assembly of the wild yak genome.</title>
        <authorList>
            <person name="Liu Y."/>
        </authorList>
    </citation>
    <scope>NUCLEOTIDE SEQUENCE [LARGE SCALE GENOMIC DNA]</scope>
    <source>
        <strain evidence="1">WY2019</strain>
    </source>
</reference>
<dbReference type="Proteomes" id="UP000322234">
    <property type="component" value="Unassembled WGS sequence"/>
</dbReference>
<accession>A0A6B0SBR1</accession>
<name>A0A6B0SBR1_9CETA</name>
<dbReference type="AlphaFoldDB" id="A0A6B0SBR1"/>
<evidence type="ECO:0000313" key="2">
    <source>
        <dbReference type="Proteomes" id="UP000322234"/>
    </source>
</evidence>
<keyword evidence="2" id="KW-1185">Reference proteome</keyword>
<sequence>MLKILALQVKGTWVPELLLGGSIQDGEMKFDLHFSKYHSCHFRGSFLKLTFEKYGYSCDIQIYVSRHLYPLVFVL</sequence>